<sequence length="337" mass="37375">MLLLRPVEFHDLQGLERLAVVSGGSLTTLPANRDHLSELIDRTQQSLRKSVSRPEQESYHFVLEDSASGEIVGISGIEAAVGIESPFYSYRINEVIHASSELQIHNRIPALNLCQDFTGASRLYTLFLDADHRQRSNLHLLSRARLLFIAAHRERFDSRIIAELQGVQDENGQSPFWESLGRHFFNMDFAKANYLTGIDSKGFIAELLPHHPVYLPLLSEAARAALGQPRADAARVKTLLEEEGFDYRGYVDIFDAGPTLEAQTDRLRTLLGCQSVAVTVNADDEDGDKALALVSNGQLQGFRCLLAELDPERPELTPAQAEALNISSGDSVQLAWL</sequence>
<proteinExistence type="predicted"/>
<keyword evidence="1" id="KW-0056">Arginine metabolism</keyword>
<reference evidence="6" key="1">
    <citation type="journal article" date="2019" name="Int. J. Syst. Evol. Microbiol.">
        <title>The Global Catalogue of Microorganisms (GCM) 10K type strain sequencing project: providing services to taxonomists for standard genome sequencing and annotation.</title>
        <authorList>
            <consortium name="The Broad Institute Genomics Platform"/>
            <consortium name="The Broad Institute Genome Sequencing Center for Infectious Disease"/>
            <person name="Wu L."/>
            <person name="Ma J."/>
        </authorList>
    </citation>
    <scope>NUCLEOTIDE SEQUENCE [LARGE SCALE GENOMIC DNA]</scope>
    <source>
        <strain evidence="6">JCM 15134</strain>
    </source>
</reference>
<keyword evidence="6" id="KW-1185">Reference proteome</keyword>
<name>A0ABP3TB13_9GAMM</name>
<organism evidence="5 6">
    <name type="scientific">Marinobacterium maritimum</name>
    <dbReference type="NCBI Taxonomy" id="500162"/>
    <lineage>
        <taxon>Bacteria</taxon>
        <taxon>Pseudomonadati</taxon>
        <taxon>Pseudomonadota</taxon>
        <taxon>Gammaproteobacteria</taxon>
        <taxon>Oceanospirillales</taxon>
        <taxon>Oceanospirillaceae</taxon>
        <taxon>Marinobacterium</taxon>
    </lineage>
</organism>
<dbReference type="PANTHER" id="PTHR30420">
    <property type="entry name" value="N-SUCCINYLARGININE DIHYDROLASE"/>
    <property type="match status" value="1"/>
</dbReference>
<dbReference type="SUPFAM" id="SSF55729">
    <property type="entry name" value="Acyl-CoA N-acyltransferases (Nat)"/>
    <property type="match status" value="1"/>
</dbReference>
<evidence type="ECO:0000313" key="5">
    <source>
        <dbReference type="EMBL" id="GAA0690292.1"/>
    </source>
</evidence>
<dbReference type="InterPro" id="IPR007041">
    <property type="entry name" value="Arg_succinylTrfase_AstA/AruG"/>
</dbReference>
<dbReference type="InterPro" id="IPR016181">
    <property type="entry name" value="Acyl_CoA_acyltransferase"/>
</dbReference>
<dbReference type="Proteomes" id="UP001499915">
    <property type="component" value="Unassembled WGS sequence"/>
</dbReference>
<dbReference type="NCBIfam" id="TIGR03244">
    <property type="entry name" value="arg_catab_AstA"/>
    <property type="match status" value="1"/>
</dbReference>
<accession>A0ABP3TB13</accession>
<evidence type="ECO:0000256" key="1">
    <source>
        <dbReference type="ARBA" id="ARBA00022503"/>
    </source>
</evidence>
<evidence type="ECO:0000256" key="2">
    <source>
        <dbReference type="ARBA" id="ARBA00022679"/>
    </source>
</evidence>
<dbReference type="NCBIfam" id="TIGR03243">
    <property type="entry name" value="arg_catab_AOST"/>
    <property type="match status" value="1"/>
</dbReference>
<dbReference type="PANTHER" id="PTHR30420:SF1">
    <property type="entry name" value="ARGININE N-SUCCINYLTRANSFERASE"/>
    <property type="match status" value="1"/>
</dbReference>
<comment type="caution">
    <text evidence="5">The sequence shown here is derived from an EMBL/GenBank/DDBJ whole genome shotgun (WGS) entry which is preliminary data.</text>
</comment>
<dbReference type="InterPro" id="IPR017650">
    <property type="entry name" value="Arginine_N-succinylTrfase"/>
</dbReference>
<dbReference type="RefSeq" id="WP_343804747.1">
    <property type="nucleotide sequence ID" value="NZ_BAAAET010000002.1"/>
</dbReference>
<evidence type="ECO:0000256" key="3">
    <source>
        <dbReference type="ARBA" id="ARBA00023315"/>
    </source>
</evidence>
<protein>
    <recommendedName>
        <fullName evidence="4">Arginine N-succinyltransferase</fullName>
        <ecNumber evidence="4">2.3.1.109</ecNumber>
    </recommendedName>
</protein>
<evidence type="ECO:0000313" key="6">
    <source>
        <dbReference type="Proteomes" id="UP001499915"/>
    </source>
</evidence>
<dbReference type="EMBL" id="BAAAET010000002">
    <property type="protein sequence ID" value="GAA0690292.1"/>
    <property type="molecule type" value="Genomic_DNA"/>
</dbReference>
<dbReference type="EC" id="2.3.1.109" evidence="4"/>
<keyword evidence="2" id="KW-0808">Transferase</keyword>
<keyword evidence="3" id="KW-0012">Acyltransferase</keyword>
<dbReference type="Gene3D" id="2.40.40.20">
    <property type="match status" value="1"/>
</dbReference>
<gene>
    <name evidence="5" type="primary">astA_1</name>
    <name evidence="5" type="ORF">GCM10009104_16230</name>
</gene>
<evidence type="ECO:0000256" key="4">
    <source>
        <dbReference type="NCBIfam" id="TIGR03244"/>
    </source>
</evidence>
<dbReference type="Pfam" id="PF04958">
    <property type="entry name" value="AstA"/>
    <property type="match status" value="1"/>
</dbReference>